<evidence type="ECO:0000313" key="1">
    <source>
        <dbReference type="EMBL" id="KAG7458325.1"/>
    </source>
</evidence>
<dbReference type="EMBL" id="JAGKHQ010001327">
    <property type="protein sequence ID" value="KAG7458325.1"/>
    <property type="molecule type" value="Genomic_DNA"/>
</dbReference>
<gene>
    <name evidence="1" type="ORF">JOB18_032651</name>
</gene>
<feature type="non-terminal residue" evidence="1">
    <location>
        <position position="1"/>
    </location>
</feature>
<reference evidence="1 2" key="1">
    <citation type="journal article" date="2021" name="Sci. Rep.">
        <title>Chromosome anchoring in Senegalese sole (Solea senegalensis) reveals sex-associated markers and genome rearrangements in flatfish.</title>
        <authorList>
            <person name="Guerrero-Cozar I."/>
            <person name="Gomez-Garrido J."/>
            <person name="Berbel C."/>
            <person name="Martinez-Blanch J.F."/>
            <person name="Alioto T."/>
            <person name="Claros M.G."/>
            <person name="Gagnaire P.A."/>
            <person name="Manchado M."/>
        </authorList>
    </citation>
    <scope>NUCLEOTIDE SEQUENCE [LARGE SCALE GENOMIC DNA]</scope>
    <source>
        <strain evidence="1">Sse05_10M</strain>
    </source>
</reference>
<name>A0AAV6PCY2_SOLSE</name>
<feature type="non-terminal residue" evidence="1">
    <location>
        <position position="53"/>
    </location>
</feature>
<evidence type="ECO:0000313" key="2">
    <source>
        <dbReference type="Proteomes" id="UP000693946"/>
    </source>
</evidence>
<protein>
    <submittedName>
        <fullName evidence="1">Uncharacterized protein</fullName>
    </submittedName>
</protein>
<proteinExistence type="predicted"/>
<comment type="caution">
    <text evidence="1">The sequence shown here is derived from an EMBL/GenBank/DDBJ whole genome shotgun (WGS) entry which is preliminary data.</text>
</comment>
<accession>A0AAV6PCY2</accession>
<dbReference type="AlphaFoldDB" id="A0AAV6PCY2"/>
<keyword evidence="2" id="KW-1185">Reference proteome</keyword>
<dbReference type="Proteomes" id="UP000693946">
    <property type="component" value="Unassembled WGS sequence"/>
</dbReference>
<organism evidence="1 2">
    <name type="scientific">Solea senegalensis</name>
    <name type="common">Senegalese sole</name>
    <dbReference type="NCBI Taxonomy" id="28829"/>
    <lineage>
        <taxon>Eukaryota</taxon>
        <taxon>Metazoa</taxon>
        <taxon>Chordata</taxon>
        <taxon>Craniata</taxon>
        <taxon>Vertebrata</taxon>
        <taxon>Euteleostomi</taxon>
        <taxon>Actinopterygii</taxon>
        <taxon>Neopterygii</taxon>
        <taxon>Teleostei</taxon>
        <taxon>Neoteleostei</taxon>
        <taxon>Acanthomorphata</taxon>
        <taxon>Carangaria</taxon>
        <taxon>Pleuronectiformes</taxon>
        <taxon>Pleuronectoidei</taxon>
        <taxon>Soleidae</taxon>
        <taxon>Solea</taxon>
    </lineage>
</organism>
<sequence length="53" mass="5944">CMVVYTLPTWDQSDDCSIVSIGIPMLTVLVCDVRLTTFNRHSPQSCTHLCCCH</sequence>